<comment type="similarity">
    <text evidence="1">Belongs to the sulfotransferase 1 family.</text>
</comment>
<evidence type="ECO:0000256" key="1">
    <source>
        <dbReference type="ARBA" id="ARBA00005771"/>
    </source>
</evidence>
<dbReference type="KEGG" id="osn:115209801"/>
<evidence type="ECO:0000313" key="4">
    <source>
        <dbReference type="Proteomes" id="UP000515154"/>
    </source>
</evidence>
<feature type="domain" description="Sulfotransferase" evidence="3">
    <location>
        <begin position="56"/>
        <end position="290"/>
    </location>
</feature>
<proteinExistence type="inferred from homology"/>
<protein>
    <submittedName>
        <fullName evidence="5">Sulfotransferase 1A2-like</fullName>
    </submittedName>
</protein>
<dbReference type="InterPro" id="IPR000863">
    <property type="entry name" value="Sulfotransferase_dom"/>
</dbReference>
<gene>
    <name evidence="5" type="primary">LOC115209801</name>
</gene>
<name>A0A6P7S7Q2_9MOLL</name>
<dbReference type="InterPro" id="IPR027417">
    <property type="entry name" value="P-loop_NTPase"/>
</dbReference>
<sequence>MESEMIKREVENSLTKIYDRDGHSFSLYLYKGIPLPALPAVPSVLANISSLPLRADDIVISAYPTAGTHWIWEVTSMIVNGKAERIPSIKEENMIDFMLKDQLDSKPSPRVLNTHLHPTFLPEALLKNNKIIFIARNPKSVVVSYYRHMWSIEIIQYDGNFHSFFELFMDGNVPRGDYFEYTRQWWPILKDNPNALVITYEEASKDLVKIVSLIAKFLGKEIDEQLIKDIADMCTFDRMKKEKISVKEDVLKINFKDNSGFFRSGKVSTWKEWMTVAQNERMDARIQKELLEQGINLNIF</sequence>
<dbReference type="GO" id="GO:0008146">
    <property type="term" value="F:sulfotransferase activity"/>
    <property type="evidence" value="ECO:0007669"/>
    <property type="project" value="InterPro"/>
</dbReference>
<reference evidence="5" key="1">
    <citation type="submission" date="2025-08" db="UniProtKB">
        <authorList>
            <consortium name="RefSeq"/>
        </authorList>
    </citation>
    <scope>IDENTIFICATION</scope>
</reference>
<organism evidence="4 5">
    <name type="scientific">Octopus sinensis</name>
    <name type="common">East Asian common octopus</name>
    <dbReference type="NCBI Taxonomy" id="2607531"/>
    <lineage>
        <taxon>Eukaryota</taxon>
        <taxon>Metazoa</taxon>
        <taxon>Spiralia</taxon>
        <taxon>Lophotrochozoa</taxon>
        <taxon>Mollusca</taxon>
        <taxon>Cephalopoda</taxon>
        <taxon>Coleoidea</taxon>
        <taxon>Octopodiformes</taxon>
        <taxon>Octopoda</taxon>
        <taxon>Incirrata</taxon>
        <taxon>Octopodidae</taxon>
        <taxon>Octopus</taxon>
    </lineage>
</organism>
<keyword evidence="2" id="KW-0808">Transferase</keyword>
<dbReference type="RefSeq" id="XP_029634210.1">
    <property type="nucleotide sequence ID" value="XM_029778350.2"/>
</dbReference>
<evidence type="ECO:0000259" key="3">
    <source>
        <dbReference type="Pfam" id="PF00685"/>
    </source>
</evidence>
<dbReference type="Gene3D" id="3.40.50.300">
    <property type="entry name" value="P-loop containing nucleotide triphosphate hydrolases"/>
    <property type="match status" value="1"/>
</dbReference>
<accession>A0A6P7S7Q2</accession>
<evidence type="ECO:0000256" key="2">
    <source>
        <dbReference type="ARBA" id="ARBA00022679"/>
    </source>
</evidence>
<dbReference type="Pfam" id="PF00685">
    <property type="entry name" value="Sulfotransfer_1"/>
    <property type="match status" value="1"/>
</dbReference>
<evidence type="ECO:0000313" key="5">
    <source>
        <dbReference type="RefSeq" id="XP_029634210.1"/>
    </source>
</evidence>
<keyword evidence="4" id="KW-1185">Reference proteome</keyword>
<dbReference type="Proteomes" id="UP000515154">
    <property type="component" value="Linkage group LG3"/>
</dbReference>
<dbReference type="SUPFAM" id="SSF52540">
    <property type="entry name" value="P-loop containing nucleoside triphosphate hydrolases"/>
    <property type="match status" value="1"/>
</dbReference>
<dbReference type="PANTHER" id="PTHR11783">
    <property type="entry name" value="SULFOTRANSFERASE SULT"/>
    <property type="match status" value="1"/>
</dbReference>
<dbReference type="AlphaFoldDB" id="A0A6P7S7Q2"/>